<feature type="transmembrane region" description="Helical" evidence="6">
    <location>
        <begin position="239"/>
        <end position="260"/>
    </location>
</feature>
<keyword evidence="3 6" id="KW-1133">Transmembrane helix</keyword>
<dbReference type="InterPro" id="IPR000412">
    <property type="entry name" value="ABC_2_transport"/>
</dbReference>
<evidence type="ECO:0000313" key="9">
    <source>
        <dbReference type="Proteomes" id="UP001499895"/>
    </source>
</evidence>
<dbReference type="InterPro" id="IPR051784">
    <property type="entry name" value="Nod_factor_ABC_transporter"/>
</dbReference>
<evidence type="ECO:0000256" key="2">
    <source>
        <dbReference type="ARBA" id="ARBA00022692"/>
    </source>
</evidence>
<keyword evidence="2 6" id="KW-0812">Transmembrane</keyword>
<dbReference type="PIRSF" id="PIRSF006648">
    <property type="entry name" value="DrrB"/>
    <property type="match status" value="1"/>
</dbReference>
<dbReference type="RefSeq" id="WP_344091127.1">
    <property type="nucleotide sequence ID" value="NZ_BAAAHB010000033.1"/>
</dbReference>
<dbReference type="PROSITE" id="PS51012">
    <property type="entry name" value="ABC_TM2"/>
    <property type="match status" value="1"/>
</dbReference>
<evidence type="ECO:0000256" key="6">
    <source>
        <dbReference type="SAM" id="Phobius"/>
    </source>
</evidence>
<dbReference type="InterPro" id="IPR013525">
    <property type="entry name" value="ABC2_TM"/>
</dbReference>
<feature type="transmembrane region" description="Helical" evidence="6">
    <location>
        <begin position="154"/>
        <end position="175"/>
    </location>
</feature>
<gene>
    <name evidence="8" type="ORF">GCM10009544_33240</name>
</gene>
<feature type="domain" description="ABC transmembrane type-2" evidence="7">
    <location>
        <begin position="37"/>
        <end position="263"/>
    </location>
</feature>
<organism evidence="8 9">
    <name type="scientific">Streptomyces stramineus</name>
    <dbReference type="NCBI Taxonomy" id="173861"/>
    <lineage>
        <taxon>Bacteria</taxon>
        <taxon>Bacillati</taxon>
        <taxon>Actinomycetota</taxon>
        <taxon>Actinomycetes</taxon>
        <taxon>Kitasatosporales</taxon>
        <taxon>Streptomycetaceae</taxon>
        <taxon>Streptomyces</taxon>
    </lineage>
</organism>
<dbReference type="PANTHER" id="PTHR43229:SF2">
    <property type="entry name" value="NODULATION PROTEIN J"/>
    <property type="match status" value="1"/>
</dbReference>
<dbReference type="Pfam" id="PF12698">
    <property type="entry name" value="ABC2_membrane_3"/>
    <property type="match status" value="1"/>
</dbReference>
<feature type="transmembrane region" description="Helical" evidence="6">
    <location>
        <begin position="182"/>
        <end position="204"/>
    </location>
</feature>
<proteinExistence type="predicted"/>
<dbReference type="EMBL" id="BAAAHB010000033">
    <property type="protein sequence ID" value="GAA0468310.1"/>
    <property type="molecule type" value="Genomic_DNA"/>
</dbReference>
<protein>
    <submittedName>
        <fullName evidence="8">ABC transporter permease</fullName>
    </submittedName>
</protein>
<reference evidence="8 9" key="1">
    <citation type="journal article" date="2019" name="Int. J. Syst. Evol. Microbiol.">
        <title>The Global Catalogue of Microorganisms (GCM) 10K type strain sequencing project: providing services to taxonomists for standard genome sequencing and annotation.</title>
        <authorList>
            <consortium name="The Broad Institute Genomics Platform"/>
            <consortium name="The Broad Institute Genome Sequencing Center for Infectious Disease"/>
            <person name="Wu L."/>
            <person name="Ma J."/>
        </authorList>
    </citation>
    <scope>NUCLEOTIDE SEQUENCE [LARGE SCALE GENOMIC DNA]</scope>
    <source>
        <strain evidence="8 9">JCM 10649</strain>
    </source>
</reference>
<comment type="caution">
    <text evidence="8">The sequence shown here is derived from an EMBL/GenBank/DDBJ whole genome shotgun (WGS) entry which is preliminary data.</text>
</comment>
<evidence type="ECO:0000313" key="8">
    <source>
        <dbReference type="EMBL" id="GAA0468310.1"/>
    </source>
</evidence>
<evidence type="ECO:0000256" key="1">
    <source>
        <dbReference type="ARBA" id="ARBA00004141"/>
    </source>
</evidence>
<accession>A0ABN1A5Y7</accession>
<evidence type="ECO:0000256" key="3">
    <source>
        <dbReference type="ARBA" id="ARBA00022989"/>
    </source>
</evidence>
<comment type="subcellular location">
    <subcellularLocation>
        <location evidence="1">Membrane</location>
        <topology evidence="1">Multi-pass membrane protein</topology>
    </subcellularLocation>
</comment>
<dbReference type="InterPro" id="IPR047817">
    <property type="entry name" value="ABC2_TM_bact-type"/>
</dbReference>
<dbReference type="Proteomes" id="UP001499895">
    <property type="component" value="Unassembled WGS sequence"/>
</dbReference>
<feature type="transmembrane region" description="Helical" evidence="6">
    <location>
        <begin position="39"/>
        <end position="63"/>
    </location>
</feature>
<evidence type="ECO:0000256" key="4">
    <source>
        <dbReference type="ARBA" id="ARBA00023136"/>
    </source>
</evidence>
<evidence type="ECO:0000259" key="7">
    <source>
        <dbReference type="PROSITE" id="PS51012"/>
    </source>
</evidence>
<keyword evidence="5" id="KW-0046">Antibiotic resistance</keyword>
<keyword evidence="4 6" id="KW-0472">Membrane</keyword>
<feature type="transmembrane region" description="Helical" evidence="6">
    <location>
        <begin position="75"/>
        <end position="96"/>
    </location>
</feature>
<feature type="transmembrane region" description="Helical" evidence="6">
    <location>
        <begin position="117"/>
        <end position="148"/>
    </location>
</feature>
<name>A0ABN1A5Y7_9ACTN</name>
<dbReference type="PANTHER" id="PTHR43229">
    <property type="entry name" value="NODULATION PROTEIN J"/>
    <property type="match status" value="1"/>
</dbReference>
<keyword evidence="9" id="KW-1185">Reference proteome</keyword>
<evidence type="ECO:0000256" key="5">
    <source>
        <dbReference type="ARBA" id="ARBA00023251"/>
    </source>
</evidence>
<sequence length="263" mass="27353">MSVTEGTFTPKPGAAPLPRMIRAQAALETRMLLRNGEQLLLTVVIPTLLLVLFSTVDIVTVPVGTADGEGKAVDFLAPGILALAVLSTAFTGQAIATGFERRYGVLKRLGASPLPRWALMAAKTCSVLVTEVLQIVLLTVIAFALGWSPHGNPFAVLLLLVLGTAAFSGLGLLMAGTLKAEATLAAANLVFLLLLVGGGVIVPLDKFPDAAQSVLGLLPISALSDGLRDVLQHGAGMPWGDLGILAVWAVLGLGAAARYFRWE</sequence>